<feature type="transmembrane region" description="Helical" evidence="2">
    <location>
        <begin position="12"/>
        <end position="31"/>
    </location>
</feature>
<reference evidence="4" key="1">
    <citation type="submission" date="2016-09" db="EMBL/GenBank/DDBJ databases">
        <authorList>
            <person name="Wibberg D."/>
        </authorList>
    </citation>
    <scope>NUCLEOTIDE SEQUENCE [LARGE SCALE GENOMIC DNA]</scope>
</reference>
<accession>A0A1M4MXZ5</accession>
<keyword evidence="2" id="KW-0472">Membrane</keyword>
<proteinExistence type="predicted"/>
<evidence type="ECO:0000256" key="1">
    <source>
        <dbReference type="SAM" id="MobiDB-lite"/>
    </source>
</evidence>
<feature type="transmembrane region" description="Helical" evidence="2">
    <location>
        <begin position="37"/>
        <end position="57"/>
    </location>
</feature>
<sequence length="106" mass="11038">MTTETYKMDHTAACWGIGGVLAVIVFGMSLGMAEFSVIVSLAWSGIMFLSAGLYLMWMLCPEELGVGVAELSHVSQSTVLGAEMSPVSPVGSTFREGAEQGTGAEG</sequence>
<keyword evidence="2" id="KW-0812">Transmembrane</keyword>
<dbReference type="AlphaFoldDB" id="A0A1M4MXZ5"/>
<feature type="region of interest" description="Disordered" evidence="1">
    <location>
        <begin position="87"/>
        <end position="106"/>
    </location>
</feature>
<keyword evidence="2" id="KW-1133">Transmembrane helix</keyword>
<dbReference type="EMBL" id="FMJB01000046">
    <property type="protein sequence ID" value="SCM67459.1"/>
    <property type="molecule type" value="Genomic_DNA"/>
</dbReference>
<organism evidence="3 4">
    <name type="scientific">Donghicola eburneus</name>
    <dbReference type="NCBI Taxonomy" id="393278"/>
    <lineage>
        <taxon>Bacteria</taxon>
        <taxon>Pseudomonadati</taxon>
        <taxon>Pseudomonadota</taxon>
        <taxon>Alphaproteobacteria</taxon>
        <taxon>Rhodobacterales</taxon>
        <taxon>Roseobacteraceae</taxon>
        <taxon>Donghicola</taxon>
    </lineage>
</organism>
<name>A0A1M4MXZ5_9RHOB</name>
<evidence type="ECO:0000313" key="3">
    <source>
        <dbReference type="EMBL" id="SCM67459.1"/>
    </source>
</evidence>
<protein>
    <submittedName>
        <fullName evidence="3">Putative membrane protein</fullName>
    </submittedName>
</protein>
<dbReference type="RefSeq" id="WP_072706089.1">
    <property type="nucleotide sequence ID" value="NZ_FMJB01000046.1"/>
</dbReference>
<dbReference type="Proteomes" id="UP000184085">
    <property type="component" value="Unassembled WGS sequence"/>
</dbReference>
<keyword evidence="4" id="KW-1185">Reference proteome</keyword>
<gene>
    <name evidence="3" type="ORF">KARMA_1658</name>
</gene>
<evidence type="ECO:0000256" key="2">
    <source>
        <dbReference type="SAM" id="Phobius"/>
    </source>
</evidence>
<evidence type="ECO:0000313" key="4">
    <source>
        <dbReference type="Proteomes" id="UP000184085"/>
    </source>
</evidence>